<evidence type="ECO:0000313" key="1">
    <source>
        <dbReference type="EMBL" id="ASM78720.1"/>
    </source>
</evidence>
<reference evidence="1 2" key="1">
    <citation type="submission" date="2017-07" db="EMBL/GenBank/DDBJ databases">
        <title>Complete Genome Sequence of the cosmetic ferment Vitreoscilla filiformis (ATCC15551).</title>
        <authorList>
            <person name="Contreras S."/>
            <person name="Sagory-Zalkind P."/>
            <person name="Blanquart H."/>
            <person name="Iltis A."/>
            <person name="Morand S.C."/>
        </authorList>
    </citation>
    <scope>NUCLEOTIDE SEQUENCE [LARGE SCALE GENOMIC DNA]</scope>
    <source>
        <strain evidence="1 2">ATCC 15551</strain>
    </source>
</reference>
<evidence type="ECO:0000313" key="2">
    <source>
        <dbReference type="Proteomes" id="UP000199729"/>
    </source>
</evidence>
<gene>
    <name evidence="1" type="ORF">VITFI_CDS2943</name>
</gene>
<keyword evidence="2" id="KW-1185">Reference proteome</keyword>
<dbReference type="KEGG" id="vff:VITFI_CDS2943"/>
<accession>A0A221KIU5</accession>
<sequence length="60" mass="6667">MVERAFSGSGFRVILHVKLLWLRNTVPSELLEAWECGWSDFSGAAYFCGSVGGQLNSWCP</sequence>
<dbReference type="EMBL" id="CP022423">
    <property type="protein sequence ID" value="ASM78720.1"/>
    <property type="molecule type" value="Genomic_DNA"/>
</dbReference>
<protein>
    <submittedName>
        <fullName evidence="1">Uncharacterized protein</fullName>
    </submittedName>
</protein>
<organism evidence="1 2">
    <name type="scientific">Vitreoscilla filiformis</name>
    <dbReference type="NCBI Taxonomy" id="63"/>
    <lineage>
        <taxon>Bacteria</taxon>
        <taxon>Pseudomonadati</taxon>
        <taxon>Pseudomonadota</taxon>
        <taxon>Betaproteobacteria</taxon>
        <taxon>Neisseriales</taxon>
        <taxon>Neisseriaceae</taxon>
        <taxon>Vitreoscilla</taxon>
    </lineage>
</organism>
<proteinExistence type="predicted"/>
<name>A0A221KIU5_VITFI</name>
<dbReference type="AlphaFoldDB" id="A0A221KIU5"/>
<dbReference type="Proteomes" id="UP000199729">
    <property type="component" value="Chromosome"/>
</dbReference>